<feature type="non-terminal residue" evidence="1">
    <location>
        <position position="171"/>
    </location>
</feature>
<dbReference type="EMBL" id="BART01002899">
    <property type="protein sequence ID" value="GAG69725.1"/>
    <property type="molecule type" value="Genomic_DNA"/>
</dbReference>
<name>X0ZJA6_9ZZZZ</name>
<organism evidence="1">
    <name type="scientific">marine sediment metagenome</name>
    <dbReference type="NCBI Taxonomy" id="412755"/>
    <lineage>
        <taxon>unclassified sequences</taxon>
        <taxon>metagenomes</taxon>
        <taxon>ecological metagenomes</taxon>
    </lineage>
</organism>
<comment type="caution">
    <text evidence="1">The sequence shown here is derived from an EMBL/GenBank/DDBJ whole genome shotgun (WGS) entry which is preliminary data.</text>
</comment>
<sequence length="171" mass="19816">MLKPIKRIIIVDTIVTLTLLMKELKNVTKLLIAIIYKKANQWEIILDNNSSGVLNFNGTAEYLNSFYIATNRSDTNYSYYIDALGFSWDDEYTVGDNINNWEIVSTLPSDWFEGESLNVGAQAKYMTRGWVDISWTMYDVIKSIFLQDDFLLLMVIEELGYNETEINNNYT</sequence>
<dbReference type="AlphaFoldDB" id="X0ZJA6"/>
<evidence type="ECO:0000313" key="1">
    <source>
        <dbReference type="EMBL" id="GAG69725.1"/>
    </source>
</evidence>
<accession>X0ZJA6</accession>
<proteinExistence type="predicted"/>
<reference evidence="1" key="1">
    <citation type="journal article" date="2014" name="Front. Microbiol.">
        <title>High frequency of phylogenetically diverse reductive dehalogenase-homologous genes in deep subseafloor sedimentary metagenomes.</title>
        <authorList>
            <person name="Kawai M."/>
            <person name="Futagami T."/>
            <person name="Toyoda A."/>
            <person name="Takaki Y."/>
            <person name="Nishi S."/>
            <person name="Hori S."/>
            <person name="Arai W."/>
            <person name="Tsubouchi T."/>
            <person name="Morono Y."/>
            <person name="Uchiyama I."/>
            <person name="Ito T."/>
            <person name="Fujiyama A."/>
            <person name="Inagaki F."/>
            <person name="Takami H."/>
        </authorList>
    </citation>
    <scope>NUCLEOTIDE SEQUENCE</scope>
    <source>
        <strain evidence="1">Expedition CK06-06</strain>
    </source>
</reference>
<protein>
    <submittedName>
        <fullName evidence="1">Uncharacterized protein</fullName>
    </submittedName>
</protein>
<gene>
    <name evidence="1" type="ORF">S01H4_08443</name>
</gene>